<dbReference type="Pfam" id="PF01385">
    <property type="entry name" value="OrfB_IS605"/>
    <property type="match status" value="1"/>
</dbReference>
<comment type="similarity">
    <text evidence="1">In the C-terminal section; belongs to the transposase 35 family.</text>
</comment>
<dbReference type="InterPro" id="IPR010095">
    <property type="entry name" value="Cas12f1-like_TNB"/>
</dbReference>
<dbReference type="NCBIfam" id="NF040570">
    <property type="entry name" value="guided_TnpB"/>
    <property type="match status" value="1"/>
</dbReference>
<evidence type="ECO:0000256" key="3">
    <source>
        <dbReference type="ARBA" id="ARBA00023125"/>
    </source>
</evidence>
<evidence type="ECO:0000256" key="5">
    <source>
        <dbReference type="SAM" id="MobiDB-lite"/>
    </source>
</evidence>
<dbReference type="GO" id="GO:0003677">
    <property type="term" value="F:DNA binding"/>
    <property type="evidence" value="ECO:0007669"/>
    <property type="project" value="UniProtKB-KW"/>
</dbReference>
<dbReference type="GO" id="GO:0006310">
    <property type="term" value="P:DNA recombination"/>
    <property type="evidence" value="ECO:0007669"/>
    <property type="project" value="UniProtKB-KW"/>
</dbReference>
<dbReference type="Pfam" id="PF07282">
    <property type="entry name" value="Cas12f1-like_TNB"/>
    <property type="match status" value="1"/>
</dbReference>
<accession>A0A9W4CWM1</accession>
<feature type="domain" description="Probable transposase IS891/IS1136/IS1341" evidence="6">
    <location>
        <begin position="167"/>
        <end position="281"/>
    </location>
</feature>
<proteinExistence type="inferred from homology"/>
<keyword evidence="4" id="KW-0233">DNA recombination</keyword>
<keyword evidence="2" id="KW-0815">Transposition</keyword>
<feature type="region of interest" description="Disordered" evidence="5">
    <location>
        <begin position="219"/>
        <end position="241"/>
    </location>
</feature>
<dbReference type="EMBL" id="LR882967">
    <property type="protein sequence ID" value="CAD5910820.1"/>
    <property type="molecule type" value="Genomic_DNA"/>
</dbReference>
<evidence type="ECO:0000256" key="4">
    <source>
        <dbReference type="ARBA" id="ARBA00023172"/>
    </source>
</evidence>
<reference evidence="8" key="1">
    <citation type="submission" date="2020-09" db="EMBL/GenBank/DDBJ databases">
        <authorList>
            <person name="Blom J."/>
        </authorList>
    </citation>
    <scope>NUCLEOTIDE SEQUENCE</scope>
    <source>
        <strain evidence="8">No.713</strain>
    </source>
</reference>
<keyword evidence="9" id="KW-1185">Reference proteome</keyword>
<protein>
    <submittedName>
        <fullName evidence="8">Transposase in snaA-snaB intergenic region</fullName>
    </submittedName>
</protein>
<evidence type="ECO:0000256" key="1">
    <source>
        <dbReference type="ARBA" id="ARBA00008761"/>
    </source>
</evidence>
<dbReference type="KEGG" id="ppsu:NO713_00026"/>
<organism evidence="8 9">
    <name type="scientific">Planktothrix pseudagardhii</name>
    <dbReference type="NCBI Taxonomy" id="132604"/>
    <lineage>
        <taxon>Bacteria</taxon>
        <taxon>Bacillati</taxon>
        <taxon>Cyanobacteriota</taxon>
        <taxon>Cyanophyceae</taxon>
        <taxon>Oscillatoriophycideae</taxon>
        <taxon>Oscillatoriales</taxon>
        <taxon>Microcoleaceae</taxon>
        <taxon>Planktothrix</taxon>
    </lineage>
</organism>
<evidence type="ECO:0000259" key="6">
    <source>
        <dbReference type="Pfam" id="PF01385"/>
    </source>
</evidence>
<evidence type="ECO:0000313" key="9">
    <source>
        <dbReference type="Proteomes" id="UP001153719"/>
    </source>
</evidence>
<dbReference type="GO" id="GO:0032196">
    <property type="term" value="P:transposition"/>
    <property type="evidence" value="ECO:0007669"/>
    <property type="project" value="UniProtKB-KW"/>
</dbReference>
<evidence type="ECO:0000259" key="7">
    <source>
        <dbReference type="Pfam" id="PF07282"/>
    </source>
</evidence>
<evidence type="ECO:0000256" key="2">
    <source>
        <dbReference type="ARBA" id="ARBA00022578"/>
    </source>
</evidence>
<feature type="domain" description="Cas12f1-like TNB" evidence="7">
    <location>
        <begin position="293"/>
        <end position="357"/>
    </location>
</feature>
<dbReference type="RefSeq" id="WP_254172718.1">
    <property type="nucleotide sequence ID" value="NZ_LR882967.1"/>
</dbReference>
<gene>
    <name evidence="8" type="ORF">NO713_00026</name>
</gene>
<name>A0A9W4CWM1_9CYAN</name>
<dbReference type="InterPro" id="IPR001959">
    <property type="entry name" value="Transposase"/>
</dbReference>
<dbReference type="AlphaFoldDB" id="A0A9W4CWM1"/>
<dbReference type="Proteomes" id="UP001153719">
    <property type="component" value="Chromosome"/>
</dbReference>
<sequence length="409" mass="46686">MLVLEFKVRAGLQQSKAIDEAIRTAQFVQNKCLRYWMDNKGVNKYDLNKYCRVLAHDFKFANELNSQARQSSAERAWSAIARFYDNCKRKVPGKKGFPKFKKNCRSVEYKTTGWQLNLETRKAITFTDKKGIGRLRLVGSYDLHFYQPELIKRVRLVKRADGYYCQFLISIDVQIKTEPTNKTIGLDVGLSAFYTDDQGNKVDNPKFLRKGEKKIKRLQRQLSRKQKGSNNRKKARQRLSKAHLKISRQRKEFSKRVAYSVIHSNDVVAYEDLRIKNLVKNHCLAKSINDAAWYQFRIWLEYFGRKYGKATIAVPPQYTSQNCSNCGKTVKKSLSTRTHVCSCGCQLDRDENAAKNILRIGLSTAGHTGTFGLEPINALGELTSTLTGAILLGQVDSLNKESPVTSLGD</sequence>
<keyword evidence="3" id="KW-0238">DNA-binding</keyword>
<evidence type="ECO:0000313" key="8">
    <source>
        <dbReference type="EMBL" id="CAD5910820.1"/>
    </source>
</evidence>